<accession>A0ABR8FLE4</accession>
<dbReference type="InterPro" id="IPR024983">
    <property type="entry name" value="CHAT_dom"/>
</dbReference>
<dbReference type="SUPFAM" id="SSF48452">
    <property type="entry name" value="TPR-like"/>
    <property type="match status" value="2"/>
</dbReference>
<gene>
    <name evidence="2" type="ORF">H6G59_24615</name>
</gene>
<feature type="domain" description="CHAT" evidence="1">
    <location>
        <begin position="596"/>
        <end position="865"/>
    </location>
</feature>
<dbReference type="Gene3D" id="1.25.40.10">
    <property type="entry name" value="Tetratricopeptide repeat domain"/>
    <property type="match status" value="2"/>
</dbReference>
<dbReference type="PANTHER" id="PTHR10098:SF112">
    <property type="entry name" value="SLR0380 PROTEIN"/>
    <property type="match status" value="1"/>
</dbReference>
<dbReference type="Proteomes" id="UP000640531">
    <property type="component" value="Unassembled WGS sequence"/>
</dbReference>
<reference evidence="2 3" key="1">
    <citation type="journal article" date="2020" name="ISME J.">
        <title>Comparative genomics reveals insights into cyanobacterial evolution and habitat adaptation.</title>
        <authorList>
            <person name="Chen M.Y."/>
            <person name="Teng W.K."/>
            <person name="Zhao L."/>
            <person name="Hu C.X."/>
            <person name="Zhou Y.K."/>
            <person name="Han B.P."/>
            <person name="Song L.R."/>
            <person name="Shu W.S."/>
        </authorList>
    </citation>
    <scope>NUCLEOTIDE SEQUENCE [LARGE SCALE GENOMIC DNA]</scope>
    <source>
        <strain evidence="2 3">FACHB-196</strain>
    </source>
</reference>
<evidence type="ECO:0000313" key="2">
    <source>
        <dbReference type="EMBL" id="MBD2571017.1"/>
    </source>
</evidence>
<dbReference type="InterPro" id="IPR011990">
    <property type="entry name" value="TPR-like_helical_dom_sf"/>
</dbReference>
<dbReference type="EMBL" id="JACJST010000034">
    <property type="protein sequence ID" value="MBD2571017.1"/>
    <property type="molecule type" value="Genomic_DNA"/>
</dbReference>
<name>A0ABR8FLE4_9NOST</name>
<evidence type="ECO:0000313" key="3">
    <source>
        <dbReference type="Proteomes" id="UP000640531"/>
    </source>
</evidence>
<dbReference type="SMART" id="SM00028">
    <property type="entry name" value="TPR"/>
    <property type="match status" value="5"/>
</dbReference>
<keyword evidence="3" id="KW-1185">Reference proteome</keyword>
<evidence type="ECO:0000259" key="1">
    <source>
        <dbReference type="Pfam" id="PF12770"/>
    </source>
</evidence>
<organism evidence="2 3">
    <name type="scientific">Anabaena lutea FACHB-196</name>
    <dbReference type="NCBI Taxonomy" id="2692881"/>
    <lineage>
        <taxon>Bacteria</taxon>
        <taxon>Bacillati</taxon>
        <taxon>Cyanobacteriota</taxon>
        <taxon>Cyanophyceae</taxon>
        <taxon>Nostocales</taxon>
        <taxon>Nostocaceae</taxon>
        <taxon>Anabaena</taxon>
    </lineage>
</organism>
<protein>
    <submittedName>
        <fullName evidence="2">CHAT domain-containing protein</fullName>
    </submittedName>
</protein>
<dbReference type="PANTHER" id="PTHR10098">
    <property type="entry name" value="RAPSYN-RELATED"/>
    <property type="match status" value="1"/>
</dbReference>
<dbReference type="InterPro" id="IPR019734">
    <property type="entry name" value="TPR_rpt"/>
</dbReference>
<proteinExistence type="predicted"/>
<sequence length="867" mass="97373">MKFTQSLLKSILLFFLSLLLTMGITPVIAQMQQSQTIIQQARILYDAGKFPEVVPLLQQAATGFKNQGDFLNQGMVLSNLAATFGQLGQWEQAEENINFSLSLLKSQSPTSEQQRILAQTLDIQGQLQFERGKIQDALDTWIQSAKIHKYLGAKDRIIQNQINQSLALQSLGLYPRACQTLLLSLNLETSTCEITSAILETWKNQLFSLQNIQSINALGHVLRVLGQLNESQEILTLGLQSAEKLSLPQIQAEVYLNIGNTARAFANQPALNKQQKNQYQETALSAYVSSAQLATRQNTQIQALLNHLSLLTDSQKWQESQTLWLKLKPQSNQISNNQTGIYSQINLVESLIKLAIHSSESFTEIEQILNRAYQQARNLGTPRTQAYILLTQGRLSELQKQWTKAEIYTNQALNLAPSFEYPDIAYQLFWQLGRIQKSQKNTGGAISQYTQAIKILGSLRGDLVTVNPDVQFSFRESVEPIYRELVGLLLQEESPSQAKLQQARQIIESLQLAELDNFFRDACADAKPKLIDEIDPTAAVIYPIILNDRLEVILSIPNKPLRKYTTNKPQTELKTTIKQARISLRRTAFPQERLPIVQKLYNWLIRPAEADLTANGIKTLVFVLDGSLQSLPMATLHDGQQYLLEKYNIALTPGLQLLEPKPLTQVKLKALIAALTEARQGFPALPDVATEIQQISSEIPTHTLLNQRFIVESLQKQIKAVSFPIVHLATHGQFSSNAADTFILTWNQRLNVKELDQLLRESRNDVQKLPIELLVLSACETASGDERAALGLAGIAIRSGARSTVGTLWQVNDESTSILISEFYRQLAKSKVSKAEALRNAQLLLIKNRKFQNPYFWSAFVLIGNWQ</sequence>
<comment type="caution">
    <text evidence="2">The sequence shown here is derived from an EMBL/GenBank/DDBJ whole genome shotgun (WGS) entry which is preliminary data.</text>
</comment>
<dbReference type="Pfam" id="PF12770">
    <property type="entry name" value="CHAT"/>
    <property type="match status" value="1"/>
</dbReference>